<evidence type="ECO:0000313" key="2">
    <source>
        <dbReference type="EMBL" id="KAL3498417.1"/>
    </source>
</evidence>
<proteinExistence type="predicted"/>
<name>A0ABD2XT28_9GENT</name>
<dbReference type="Proteomes" id="UP001630127">
    <property type="component" value="Unassembled WGS sequence"/>
</dbReference>
<accession>A0ABD2XT28</accession>
<evidence type="ECO:0000256" key="1">
    <source>
        <dbReference type="SAM" id="MobiDB-lite"/>
    </source>
</evidence>
<comment type="caution">
    <text evidence="2">The sequence shown here is derived from an EMBL/GenBank/DDBJ whole genome shotgun (WGS) entry which is preliminary data.</text>
</comment>
<organism evidence="2 3">
    <name type="scientific">Cinchona calisaya</name>
    <dbReference type="NCBI Taxonomy" id="153742"/>
    <lineage>
        <taxon>Eukaryota</taxon>
        <taxon>Viridiplantae</taxon>
        <taxon>Streptophyta</taxon>
        <taxon>Embryophyta</taxon>
        <taxon>Tracheophyta</taxon>
        <taxon>Spermatophyta</taxon>
        <taxon>Magnoliopsida</taxon>
        <taxon>eudicotyledons</taxon>
        <taxon>Gunneridae</taxon>
        <taxon>Pentapetalae</taxon>
        <taxon>asterids</taxon>
        <taxon>lamiids</taxon>
        <taxon>Gentianales</taxon>
        <taxon>Rubiaceae</taxon>
        <taxon>Cinchonoideae</taxon>
        <taxon>Cinchoneae</taxon>
        <taxon>Cinchona</taxon>
    </lineage>
</organism>
<reference evidence="2 3" key="1">
    <citation type="submission" date="2024-11" db="EMBL/GenBank/DDBJ databases">
        <title>A near-complete genome assembly of Cinchona calisaya.</title>
        <authorList>
            <person name="Lian D.C."/>
            <person name="Zhao X.W."/>
            <person name="Wei L."/>
        </authorList>
    </citation>
    <scope>NUCLEOTIDE SEQUENCE [LARGE SCALE GENOMIC DNA]</scope>
    <source>
        <tissue evidence="2">Nenye</tissue>
    </source>
</reference>
<evidence type="ECO:0000313" key="3">
    <source>
        <dbReference type="Proteomes" id="UP001630127"/>
    </source>
</evidence>
<feature type="region of interest" description="Disordered" evidence="1">
    <location>
        <begin position="1"/>
        <end position="28"/>
    </location>
</feature>
<dbReference type="AlphaFoldDB" id="A0ABD2XT28"/>
<keyword evidence="3" id="KW-1185">Reference proteome</keyword>
<dbReference type="EMBL" id="JBJUIK010000017">
    <property type="protein sequence ID" value="KAL3498417.1"/>
    <property type="molecule type" value="Genomic_DNA"/>
</dbReference>
<sequence length="192" mass="21778">MNRRDERRLPGQPKGYCRNQQAPEPTKRDLGLGELRLVDIALQRPDIGGTDFKYTLAAPPHGWSDMLEVGISSESEYVVSLNGDLKSQWSAQNDGFPNKTMGDEEMKLSATWIGSDKTLEYASQCNATIDDVSPIGEEFSPLNIMAVLMIDDCCKKMLERPNNLEQRLFGLRYDDDLFEDHKNFIPPSKQEY</sequence>
<gene>
    <name evidence="2" type="ORF">ACH5RR_041149</name>
</gene>
<protein>
    <submittedName>
        <fullName evidence="2">Uncharacterized protein</fullName>
    </submittedName>
</protein>